<feature type="domain" description="Ionotropic glutamate receptor C-terminal" evidence="7">
    <location>
        <begin position="21"/>
        <end position="248"/>
    </location>
</feature>
<feature type="signal peptide" evidence="5">
    <location>
        <begin position="1"/>
        <end position="19"/>
    </location>
</feature>
<evidence type="ECO:0000256" key="2">
    <source>
        <dbReference type="ARBA" id="ARBA00010333"/>
    </source>
</evidence>
<dbReference type="EMBL" id="NKDB02000001">
    <property type="protein sequence ID" value="RKJ98755.1"/>
    <property type="molecule type" value="Genomic_DNA"/>
</dbReference>
<gene>
    <name evidence="8" type="ORF">CE154_003075</name>
</gene>
<proteinExistence type="inferred from homology"/>
<evidence type="ECO:0000259" key="7">
    <source>
        <dbReference type="SMART" id="SM00079"/>
    </source>
</evidence>
<dbReference type="PROSITE" id="PS51257">
    <property type="entry name" value="PROKAR_LIPOPROTEIN"/>
    <property type="match status" value="1"/>
</dbReference>
<comment type="similarity">
    <text evidence="2 4">Belongs to the bacterial solute-binding protein 3 family.</text>
</comment>
<evidence type="ECO:0000256" key="4">
    <source>
        <dbReference type="RuleBase" id="RU003744"/>
    </source>
</evidence>
<accession>A0A420KFQ3</accession>
<evidence type="ECO:0000313" key="8">
    <source>
        <dbReference type="EMBL" id="RKJ98755.1"/>
    </source>
</evidence>
<dbReference type="Pfam" id="PF00497">
    <property type="entry name" value="SBP_bac_3"/>
    <property type="match status" value="1"/>
</dbReference>
<dbReference type="GO" id="GO:0030313">
    <property type="term" value="C:cell envelope"/>
    <property type="evidence" value="ECO:0007669"/>
    <property type="project" value="UniProtKB-SubCell"/>
</dbReference>
<protein>
    <submittedName>
        <fullName evidence="8">ABC transporter substrate-binding protein</fullName>
    </submittedName>
</protein>
<dbReference type="InterPro" id="IPR001320">
    <property type="entry name" value="Iontro_rcpt_C"/>
</dbReference>
<organism evidence="8 9">
    <name type="scientific">Alicycliphilus denitrificans</name>
    <dbReference type="NCBI Taxonomy" id="179636"/>
    <lineage>
        <taxon>Bacteria</taxon>
        <taxon>Pseudomonadati</taxon>
        <taxon>Pseudomonadota</taxon>
        <taxon>Betaproteobacteria</taxon>
        <taxon>Burkholderiales</taxon>
        <taxon>Comamonadaceae</taxon>
        <taxon>Alicycliphilus</taxon>
    </lineage>
</organism>
<feature type="chain" id="PRO_5018975850" evidence="5">
    <location>
        <begin position="20"/>
        <end position="253"/>
    </location>
</feature>
<reference evidence="8 9" key="1">
    <citation type="submission" date="2018-09" db="EMBL/GenBank/DDBJ databases">
        <title>Genome comparison of Alicycliphilus sp. BQ1, a polyurethanolytic bacterium, with its closest phylogenetic relatives Alicycliphilus denitrificans BC and K601, unable to attack polyurethane.</title>
        <authorList>
            <person name="Loza-Tavera H."/>
            <person name="Lozano L."/>
            <person name="Cevallos M."/>
            <person name="Maya-Lucas O."/>
            <person name="Garcia-Mena J."/>
            <person name="Hernandez J."/>
        </authorList>
    </citation>
    <scope>NUCLEOTIDE SEQUENCE [LARGE SCALE GENOMIC DNA]</scope>
    <source>
        <strain evidence="8 9">BQ1</strain>
    </source>
</reference>
<sequence>MQKKIAALALAGLAGAACAADLRVGLNPAYEPFESKTASGEIVGFDVDIANALCEQIKRRCVFVESEWDSIIPGLQAKKFDVVISSMSITPERARVVDFTQRYYKTPSAIVVKKGVKYEGPASLKGMKIGVLKSSTQEKWALGELKPAGVTVVPYQSQNQVYLDIQAGRLDGTVADKVEVNGGFLRKPEGKDYGYAGPDQYDAKYYGEGIGIALRKGQGDLKKQLNEAIDTIRANGTYARIAKKYFDFDPYGK</sequence>
<dbReference type="GO" id="GO:0016020">
    <property type="term" value="C:membrane"/>
    <property type="evidence" value="ECO:0007669"/>
    <property type="project" value="InterPro"/>
</dbReference>
<dbReference type="SUPFAM" id="SSF53850">
    <property type="entry name" value="Periplasmic binding protein-like II"/>
    <property type="match status" value="1"/>
</dbReference>
<name>A0A420KFQ3_9BURK</name>
<dbReference type="PANTHER" id="PTHR35936">
    <property type="entry name" value="MEMBRANE-BOUND LYTIC MUREIN TRANSGLYCOSYLASE F"/>
    <property type="match status" value="1"/>
</dbReference>
<dbReference type="Gene3D" id="3.40.190.10">
    <property type="entry name" value="Periplasmic binding protein-like II"/>
    <property type="match status" value="2"/>
</dbReference>
<evidence type="ECO:0000256" key="1">
    <source>
        <dbReference type="ARBA" id="ARBA00004196"/>
    </source>
</evidence>
<dbReference type="InterPro" id="IPR018313">
    <property type="entry name" value="SBP_3_CS"/>
</dbReference>
<dbReference type="GO" id="GO:0015276">
    <property type="term" value="F:ligand-gated monoatomic ion channel activity"/>
    <property type="evidence" value="ECO:0007669"/>
    <property type="project" value="InterPro"/>
</dbReference>
<dbReference type="SMART" id="SM00079">
    <property type="entry name" value="PBPe"/>
    <property type="match status" value="1"/>
</dbReference>
<comment type="subcellular location">
    <subcellularLocation>
        <location evidence="1">Cell envelope</location>
    </subcellularLocation>
</comment>
<dbReference type="SMART" id="SM00062">
    <property type="entry name" value="PBPb"/>
    <property type="match status" value="1"/>
</dbReference>
<evidence type="ECO:0000313" key="9">
    <source>
        <dbReference type="Proteomes" id="UP000216225"/>
    </source>
</evidence>
<evidence type="ECO:0000256" key="5">
    <source>
        <dbReference type="SAM" id="SignalP"/>
    </source>
</evidence>
<dbReference type="PANTHER" id="PTHR35936:SF13">
    <property type="entry name" value="HISTIDINE-BINDING PERIPLASMIC PROTEIN"/>
    <property type="match status" value="1"/>
</dbReference>
<dbReference type="Proteomes" id="UP000216225">
    <property type="component" value="Unassembled WGS sequence"/>
</dbReference>
<feature type="domain" description="Solute-binding protein family 3/N-terminal" evidence="6">
    <location>
        <begin position="21"/>
        <end position="249"/>
    </location>
</feature>
<evidence type="ECO:0000256" key="3">
    <source>
        <dbReference type="ARBA" id="ARBA00022729"/>
    </source>
</evidence>
<dbReference type="PROSITE" id="PS01039">
    <property type="entry name" value="SBP_BACTERIAL_3"/>
    <property type="match status" value="1"/>
</dbReference>
<keyword evidence="3 5" id="KW-0732">Signal</keyword>
<dbReference type="RefSeq" id="WP_094435055.1">
    <property type="nucleotide sequence ID" value="NZ_NKDB02000001.1"/>
</dbReference>
<comment type="caution">
    <text evidence="8">The sequence shown here is derived from an EMBL/GenBank/DDBJ whole genome shotgun (WGS) entry which is preliminary data.</text>
</comment>
<dbReference type="InterPro" id="IPR001638">
    <property type="entry name" value="Solute-binding_3/MltF_N"/>
</dbReference>
<dbReference type="AlphaFoldDB" id="A0A420KFQ3"/>
<evidence type="ECO:0000259" key="6">
    <source>
        <dbReference type="SMART" id="SM00062"/>
    </source>
</evidence>